<protein>
    <submittedName>
        <fullName evidence="2">ABC transporter permease</fullName>
    </submittedName>
</protein>
<evidence type="ECO:0000313" key="2">
    <source>
        <dbReference type="EMBL" id="HIY27343.1"/>
    </source>
</evidence>
<keyword evidence="1" id="KW-0472">Membrane</keyword>
<feature type="transmembrane region" description="Helical" evidence="1">
    <location>
        <begin position="51"/>
        <end position="71"/>
    </location>
</feature>
<dbReference type="EMBL" id="DXDU01000151">
    <property type="protein sequence ID" value="HIY27343.1"/>
    <property type="molecule type" value="Genomic_DNA"/>
</dbReference>
<reference evidence="2" key="2">
    <citation type="submission" date="2021-04" db="EMBL/GenBank/DDBJ databases">
        <authorList>
            <person name="Gilroy R."/>
        </authorList>
    </citation>
    <scope>NUCLEOTIDE SEQUENCE</scope>
    <source>
        <strain evidence="2">1282</strain>
    </source>
</reference>
<feature type="transmembrane region" description="Helical" evidence="1">
    <location>
        <begin position="166"/>
        <end position="187"/>
    </location>
</feature>
<sequence>MSNLLSANFYRLARCKLFYVLLAAQALFEVMLVQSGQADLGLTNAGPDSSMFAYPTWSFLMVSALCGLFLGSGYSSGTFRNQMICGRSRSQIYLANWITALFVALCLGLTAELVGAVYGLAAWGPFQLEGWELAGYFLGTLGTVVAGASLAAAFSMSISNRSAAIVASLLVFVVLLFLGQIVSVLIAEPPTVPPMEEVQLGNITMYQPNYDAPEVPNPSYVGGPLRFPLEVAAYLLPTSQYFQFVNLAAENPWGLFGLSMLFTALTTAVGLVIFQKKDVK</sequence>
<dbReference type="GO" id="GO:0005886">
    <property type="term" value="C:plasma membrane"/>
    <property type="evidence" value="ECO:0007669"/>
    <property type="project" value="UniProtKB-SubCell"/>
</dbReference>
<evidence type="ECO:0000313" key="3">
    <source>
        <dbReference type="Proteomes" id="UP000823915"/>
    </source>
</evidence>
<keyword evidence="1" id="KW-0812">Transmembrane</keyword>
<evidence type="ECO:0000256" key="1">
    <source>
        <dbReference type="SAM" id="Phobius"/>
    </source>
</evidence>
<comment type="caution">
    <text evidence="2">The sequence shown here is derived from an EMBL/GenBank/DDBJ whole genome shotgun (WGS) entry which is preliminary data.</text>
</comment>
<proteinExistence type="predicted"/>
<accession>A0A9D1YEF0</accession>
<dbReference type="AlphaFoldDB" id="A0A9D1YEF0"/>
<name>A0A9D1YEF0_9FIRM</name>
<dbReference type="GO" id="GO:0140359">
    <property type="term" value="F:ABC-type transporter activity"/>
    <property type="evidence" value="ECO:0007669"/>
    <property type="project" value="InterPro"/>
</dbReference>
<feature type="transmembrane region" description="Helical" evidence="1">
    <location>
        <begin position="133"/>
        <end position="154"/>
    </location>
</feature>
<keyword evidence="1" id="KW-1133">Transmembrane helix</keyword>
<organism evidence="2 3">
    <name type="scientific">Candidatus Acutalibacter pullistercoris</name>
    <dbReference type="NCBI Taxonomy" id="2838418"/>
    <lineage>
        <taxon>Bacteria</taxon>
        <taxon>Bacillati</taxon>
        <taxon>Bacillota</taxon>
        <taxon>Clostridia</taxon>
        <taxon>Eubacteriales</taxon>
        <taxon>Acutalibacteraceae</taxon>
        <taxon>Acutalibacter</taxon>
    </lineage>
</organism>
<reference evidence="2" key="1">
    <citation type="journal article" date="2021" name="PeerJ">
        <title>Extensive microbial diversity within the chicken gut microbiome revealed by metagenomics and culture.</title>
        <authorList>
            <person name="Gilroy R."/>
            <person name="Ravi A."/>
            <person name="Getino M."/>
            <person name="Pursley I."/>
            <person name="Horton D.L."/>
            <person name="Alikhan N.F."/>
            <person name="Baker D."/>
            <person name="Gharbi K."/>
            <person name="Hall N."/>
            <person name="Watson M."/>
            <person name="Adriaenssens E.M."/>
            <person name="Foster-Nyarko E."/>
            <person name="Jarju S."/>
            <person name="Secka A."/>
            <person name="Antonio M."/>
            <person name="Oren A."/>
            <person name="Chaudhuri R.R."/>
            <person name="La Ragione R."/>
            <person name="Hildebrand F."/>
            <person name="Pallen M.J."/>
        </authorList>
    </citation>
    <scope>NUCLEOTIDE SEQUENCE</scope>
    <source>
        <strain evidence="2">1282</strain>
    </source>
</reference>
<feature type="transmembrane region" description="Helical" evidence="1">
    <location>
        <begin position="92"/>
        <end position="121"/>
    </location>
</feature>
<dbReference type="Proteomes" id="UP000823915">
    <property type="component" value="Unassembled WGS sequence"/>
</dbReference>
<feature type="transmembrane region" description="Helical" evidence="1">
    <location>
        <begin position="253"/>
        <end position="274"/>
    </location>
</feature>
<gene>
    <name evidence="2" type="ORF">H9838_09260</name>
</gene>